<evidence type="ECO:0008006" key="6">
    <source>
        <dbReference type="Google" id="ProtNLM"/>
    </source>
</evidence>
<dbReference type="SUPFAM" id="SSF53098">
    <property type="entry name" value="Ribonuclease H-like"/>
    <property type="match status" value="1"/>
</dbReference>
<dbReference type="GO" id="GO:0005634">
    <property type="term" value="C:nucleus"/>
    <property type="evidence" value="ECO:0007669"/>
    <property type="project" value="TreeGrafter"/>
</dbReference>
<evidence type="ECO:0000256" key="1">
    <source>
        <dbReference type="ARBA" id="ARBA00022722"/>
    </source>
</evidence>
<dbReference type="Proteomes" id="UP000231279">
    <property type="component" value="Unassembled WGS sequence"/>
</dbReference>
<dbReference type="AlphaFoldDB" id="A0A2G9G538"/>
<dbReference type="PANTHER" id="PTHR13620:SF105">
    <property type="entry name" value="OS01G0737700 PROTEIN"/>
    <property type="match status" value="1"/>
</dbReference>
<keyword evidence="2" id="KW-0378">Hydrolase</keyword>
<dbReference type="EMBL" id="NKXS01007070">
    <property type="protein sequence ID" value="PIN00255.1"/>
    <property type="molecule type" value="Genomic_DNA"/>
</dbReference>
<evidence type="ECO:0000313" key="5">
    <source>
        <dbReference type="Proteomes" id="UP000231279"/>
    </source>
</evidence>
<dbReference type="InterPro" id="IPR036397">
    <property type="entry name" value="RNaseH_sf"/>
</dbReference>
<dbReference type="InterPro" id="IPR051132">
    <property type="entry name" value="3-5_Exonuclease_domain"/>
</dbReference>
<dbReference type="GO" id="GO:0005737">
    <property type="term" value="C:cytoplasm"/>
    <property type="evidence" value="ECO:0007669"/>
    <property type="project" value="TreeGrafter"/>
</dbReference>
<dbReference type="InterPro" id="IPR012337">
    <property type="entry name" value="RNaseH-like_sf"/>
</dbReference>
<dbReference type="STRING" id="429701.A0A2G9G538"/>
<protein>
    <recommendedName>
        <fullName evidence="6">3'-5' exonuclease domain-containing protein</fullName>
    </recommendedName>
</protein>
<comment type="caution">
    <text evidence="4">The sequence shown here is derived from an EMBL/GenBank/DDBJ whole genome shotgun (WGS) entry which is preliminary data.</text>
</comment>
<accession>A0A2G9G538</accession>
<dbReference type="GO" id="GO:0003676">
    <property type="term" value="F:nucleic acid binding"/>
    <property type="evidence" value="ECO:0007669"/>
    <property type="project" value="InterPro"/>
</dbReference>
<feature type="region of interest" description="Disordered" evidence="3">
    <location>
        <begin position="212"/>
        <end position="236"/>
    </location>
</feature>
<organism evidence="4 5">
    <name type="scientific">Handroanthus impetiginosus</name>
    <dbReference type="NCBI Taxonomy" id="429701"/>
    <lineage>
        <taxon>Eukaryota</taxon>
        <taxon>Viridiplantae</taxon>
        <taxon>Streptophyta</taxon>
        <taxon>Embryophyta</taxon>
        <taxon>Tracheophyta</taxon>
        <taxon>Spermatophyta</taxon>
        <taxon>Magnoliopsida</taxon>
        <taxon>eudicotyledons</taxon>
        <taxon>Gunneridae</taxon>
        <taxon>Pentapetalae</taxon>
        <taxon>asterids</taxon>
        <taxon>lamiids</taxon>
        <taxon>Lamiales</taxon>
        <taxon>Bignoniaceae</taxon>
        <taxon>Crescentiina</taxon>
        <taxon>Tabebuia alliance</taxon>
        <taxon>Handroanthus</taxon>
    </lineage>
</organism>
<evidence type="ECO:0000256" key="2">
    <source>
        <dbReference type="ARBA" id="ARBA00022801"/>
    </source>
</evidence>
<dbReference type="GO" id="GO:0008408">
    <property type="term" value="F:3'-5' exonuclease activity"/>
    <property type="evidence" value="ECO:0007669"/>
    <property type="project" value="TreeGrafter"/>
</dbReference>
<sequence length="236" mass="26722">MAAHFNIEQIDASPVHRKYVVSFFGDQILTTITADSDIVTQWFNEMERPSLLLVGVGVHFRCFNEFVAATLELCVGGRCLLYQVDCVTTEHPDALLDFLRNEEYTFVGWKISRHLNRLYEDQALDIPRKISVELRKLTAKRCADLGRDAELSALAEMVLGKELEDMPVDNLIPLRWDLDVLLASQVKHACAEAFVSFEIGRVLNAREYRLTPRDDQGYPDYSDPSASSDEDSSDSS</sequence>
<dbReference type="OrthoDB" id="1920326at2759"/>
<dbReference type="PANTHER" id="PTHR13620">
    <property type="entry name" value="3-5 EXONUCLEASE"/>
    <property type="match status" value="1"/>
</dbReference>
<keyword evidence="1" id="KW-0540">Nuclease</keyword>
<reference evidence="5" key="1">
    <citation type="journal article" date="2018" name="Gigascience">
        <title>Genome assembly of the Pink Ipe (Handroanthus impetiginosus, Bignoniaceae), a highly valued, ecologically keystone Neotropical timber forest tree.</title>
        <authorList>
            <person name="Silva-Junior O.B."/>
            <person name="Grattapaglia D."/>
            <person name="Novaes E."/>
            <person name="Collevatti R.G."/>
        </authorList>
    </citation>
    <scope>NUCLEOTIDE SEQUENCE [LARGE SCALE GENOMIC DNA]</scope>
    <source>
        <strain evidence="5">cv. UFG-1</strain>
    </source>
</reference>
<keyword evidence="5" id="KW-1185">Reference proteome</keyword>
<proteinExistence type="predicted"/>
<evidence type="ECO:0000256" key="3">
    <source>
        <dbReference type="SAM" id="MobiDB-lite"/>
    </source>
</evidence>
<name>A0A2G9G538_9LAMI</name>
<evidence type="ECO:0000313" key="4">
    <source>
        <dbReference type="EMBL" id="PIN00255.1"/>
    </source>
</evidence>
<gene>
    <name evidence="4" type="ORF">CDL12_27245</name>
</gene>
<dbReference type="Gene3D" id="3.30.420.10">
    <property type="entry name" value="Ribonuclease H-like superfamily/Ribonuclease H"/>
    <property type="match status" value="1"/>
</dbReference>